<evidence type="ECO:0000313" key="2">
    <source>
        <dbReference type="Proteomes" id="UP000675940"/>
    </source>
</evidence>
<accession>A0A940MQE9</accession>
<dbReference type="Pfam" id="PF23840">
    <property type="entry name" value="Phage_tail_terminator"/>
    <property type="match status" value="1"/>
</dbReference>
<dbReference type="InterPro" id="IPR056912">
    <property type="entry name" value="Phage_JBD30_tail_term-like"/>
</dbReference>
<name>A0A940MQE9_9RHOB</name>
<sequence length="142" mass="15406">MLNEVKARLEARCPECGEIRLAAEWSRLMKSGRQPNGGVTTFLLPGDAIGGKAELATGAFVQDIRDSVTVVTMLQSVDARGQRALDRITEHLGDIRAALAGWAPGETVGVFEFTRQRFVPETSGVMSVVTEFSITDQLRTTP</sequence>
<organism evidence="1 2">
    <name type="scientific">Sagittula salina</name>
    <dbReference type="NCBI Taxonomy" id="2820268"/>
    <lineage>
        <taxon>Bacteria</taxon>
        <taxon>Pseudomonadati</taxon>
        <taxon>Pseudomonadota</taxon>
        <taxon>Alphaproteobacteria</taxon>
        <taxon>Rhodobacterales</taxon>
        <taxon>Roseobacteraceae</taxon>
        <taxon>Sagittula</taxon>
    </lineage>
</organism>
<proteinExistence type="predicted"/>
<dbReference type="RefSeq" id="WP_209361894.1">
    <property type="nucleotide sequence ID" value="NZ_JAGISH010000009.1"/>
</dbReference>
<dbReference type="EMBL" id="JAGISH010000009">
    <property type="protein sequence ID" value="MBP0483943.1"/>
    <property type="molecule type" value="Genomic_DNA"/>
</dbReference>
<dbReference type="AlphaFoldDB" id="A0A940MQE9"/>
<protein>
    <submittedName>
        <fullName evidence="1">Uncharacterized protein</fullName>
    </submittedName>
</protein>
<evidence type="ECO:0000313" key="1">
    <source>
        <dbReference type="EMBL" id="MBP0483943.1"/>
    </source>
</evidence>
<dbReference type="Proteomes" id="UP000675940">
    <property type="component" value="Unassembled WGS sequence"/>
</dbReference>
<gene>
    <name evidence="1" type="ORF">J5474_15790</name>
</gene>
<comment type="caution">
    <text evidence="1">The sequence shown here is derived from an EMBL/GenBank/DDBJ whole genome shotgun (WGS) entry which is preliminary data.</text>
</comment>
<reference evidence="1" key="1">
    <citation type="submission" date="2021-03" db="EMBL/GenBank/DDBJ databases">
        <title>Sagittula salina sp. nov. strain M10.9X isolated from the marine waste.</title>
        <authorList>
            <person name="Satari L."/>
            <person name="Molina-Menor E."/>
            <person name="Vidal-Verdu A."/>
            <person name="Pascual J."/>
            <person name="Pereto J."/>
            <person name="Porcar M."/>
        </authorList>
    </citation>
    <scope>NUCLEOTIDE SEQUENCE</scope>
    <source>
        <strain evidence="1">M10.9X</strain>
    </source>
</reference>
<keyword evidence="2" id="KW-1185">Reference proteome</keyword>